<feature type="domain" description="ABC transporter" evidence="9">
    <location>
        <begin position="346"/>
        <end position="585"/>
    </location>
</feature>
<organism evidence="11 12">
    <name type="scientific">Cohnella abietis</name>
    <dbReference type="NCBI Taxonomy" id="2507935"/>
    <lineage>
        <taxon>Bacteria</taxon>
        <taxon>Bacillati</taxon>
        <taxon>Bacillota</taxon>
        <taxon>Bacilli</taxon>
        <taxon>Bacillales</taxon>
        <taxon>Paenibacillaceae</taxon>
        <taxon>Cohnella</taxon>
    </lineage>
</organism>
<dbReference type="InterPro" id="IPR003593">
    <property type="entry name" value="AAA+_ATPase"/>
</dbReference>
<evidence type="ECO:0000313" key="12">
    <source>
        <dbReference type="Proteomes" id="UP000289856"/>
    </source>
</evidence>
<dbReference type="GO" id="GO:0005886">
    <property type="term" value="C:plasma membrane"/>
    <property type="evidence" value="ECO:0007669"/>
    <property type="project" value="UniProtKB-SubCell"/>
</dbReference>
<keyword evidence="7 8" id="KW-0472">Membrane</keyword>
<dbReference type="AlphaFoldDB" id="A0A3T1D896"/>
<evidence type="ECO:0000256" key="4">
    <source>
        <dbReference type="ARBA" id="ARBA00022741"/>
    </source>
</evidence>
<dbReference type="RefSeq" id="WP_130611419.1">
    <property type="nucleotide sequence ID" value="NZ_AP019400.1"/>
</dbReference>
<dbReference type="PANTHER" id="PTHR24221">
    <property type="entry name" value="ATP-BINDING CASSETTE SUB-FAMILY B"/>
    <property type="match status" value="1"/>
</dbReference>
<comment type="subcellular location">
    <subcellularLocation>
        <location evidence="1">Cell membrane</location>
        <topology evidence="1">Multi-pass membrane protein</topology>
    </subcellularLocation>
</comment>
<evidence type="ECO:0000256" key="8">
    <source>
        <dbReference type="SAM" id="Phobius"/>
    </source>
</evidence>
<keyword evidence="3 8" id="KW-0812">Transmembrane</keyword>
<keyword evidence="4" id="KW-0547">Nucleotide-binding</keyword>
<dbReference type="GO" id="GO:0140359">
    <property type="term" value="F:ABC-type transporter activity"/>
    <property type="evidence" value="ECO:0007669"/>
    <property type="project" value="InterPro"/>
</dbReference>
<keyword evidence="2" id="KW-0813">Transport</keyword>
<evidence type="ECO:0000259" key="9">
    <source>
        <dbReference type="PROSITE" id="PS50893"/>
    </source>
</evidence>
<dbReference type="EMBL" id="AP019400">
    <property type="protein sequence ID" value="BBI34306.1"/>
    <property type="molecule type" value="Genomic_DNA"/>
</dbReference>
<proteinExistence type="predicted"/>
<evidence type="ECO:0000313" key="11">
    <source>
        <dbReference type="EMBL" id="BBI34306.1"/>
    </source>
</evidence>
<dbReference type="PROSITE" id="PS50929">
    <property type="entry name" value="ABC_TM1F"/>
    <property type="match status" value="1"/>
</dbReference>
<dbReference type="PROSITE" id="PS50893">
    <property type="entry name" value="ABC_TRANSPORTER_2"/>
    <property type="match status" value="1"/>
</dbReference>
<dbReference type="InterPro" id="IPR039421">
    <property type="entry name" value="Type_1_exporter"/>
</dbReference>
<dbReference type="InterPro" id="IPR003439">
    <property type="entry name" value="ABC_transporter-like_ATP-bd"/>
</dbReference>
<keyword evidence="12" id="KW-1185">Reference proteome</keyword>
<name>A0A3T1D896_9BACL</name>
<feature type="transmembrane region" description="Helical" evidence="8">
    <location>
        <begin position="65"/>
        <end position="85"/>
    </location>
</feature>
<dbReference type="SMART" id="SM00382">
    <property type="entry name" value="AAA"/>
    <property type="match status" value="1"/>
</dbReference>
<evidence type="ECO:0000256" key="1">
    <source>
        <dbReference type="ARBA" id="ARBA00004651"/>
    </source>
</evidence>
<dbReference type="Proteomes" id="UP000289856">
    <property type="component" value="Chromosome"/>
</dbReference>
<reference evidence="11 12" key="1">
    <citation type="submission" date="2019-01" db="EMBL/GenBank/DDBJ databases">
        <title>Complete genome sequence of Cohnella hallensis HS21 isolated from Korean fir (Abies koreana) rhizospheric soil.</title>
        <authorList>
            <person name="Jiang L."/>
            <person name="Kang S.W."/>
            <person name="Kim S."/>
            <person name="Jung J."/>
            <person name="Kim C.Y."/>
            <person name="Kim D.H."/>
            <person name="Kim S.W."/>
            <person name="Lee J."/>
        </authorList>
    </citation>
    <scope>NUCLEOTIDE SEQUENCE [LARGE SCALE GENOMIC DNA]</scope>
    <source>
        <strain evidence="11 12">HS21</strain>
    </source>
</reference>
<evidence type="ECO:0000256" key="6">
    <source>
        <dbReference type="ARBA" id="ARBA00022989"/>
    </source>
</evidence>
<accession>A0A3T1D896</accession>
<protein>
    <submittedName>
        <fullName evidence="11">ABC transporter ATP-binding protein</fullName>
    </submittedName>
</protein>
<dbReference type="OrthoDB" id="9762778at2"/>
<keyword evidence="5 11" id="KW-0067">ATP-binding</keyword>
<dbReference type="Pfam" id="PF00005">
    <property type="entry name" value="ABC_tran"/>
    <property type="match status" value="1"/>
</dbReference>
<feature type="transmembrane region" description="Helical" evidence="8">
    <location>
        <begin position="283"/>
        <end position="304"/>
    </location>
</feature>
<dbReference type="Pfam" id="PF00664">
    <property type="entry name" value="ABC_membrane"/>
    <property type="match status" value="1"/>
</dbReference>
<feature type="transmembrane region" description="Helical" evidence="8">
    <location>
        <begin position="255"/>
        <end position="277"/>
    </location>
</feature>
<evidence type="ECO:0000256" key="3">
    <source>
        <dbReference type="ARBA" id="ARBA00022692"/>
    </source>
</evidence>
<dbReference type="FunFam" id="1.20.1560.10:FF:000127">
    <property type="entry name" value="ABC transporter ATP-binding protein"/>
    <property type="match status" value="1"/>
</dbReference>
<evidence type="ECO:0000256" key="2">
    <source>
        <dbReference type="ARBA" id="ARBA00022448"/>
    </source>
</evidence>
<dbReference type="GO" id="GO:0005524">
    <property type="term" value="F:ATP binding"/>
    <property type="evidence" value="ECO:0007669"/>
    <property type="project" value="UniProtKB-KW"/>
</dbReference>
<evidence type="ECO:0000259" key="10">
    <source>
        <dbReference type="PROSITE" id="PS50929"/>
    </source>
</evidence>
<feature type="transmembrane region" description="Helical" evidence="8">
    <location>
        <begin position="20"/>
        <end position="45"/>
    </location>
</feature>
<dbReference type="SUPFAM" id="SSF90123">
    <property type="entry name" value="ABC transporter transmembrane region"/>
    <property type="match status" value="1"/>
</dbReference>
<dbReference type="GO" id="GO:0034040">
    <property type="term" value="F:ATPase-coupled lipid transmembrane transporter activity"/>
    <property type="evidence" value="ECO:0007669"/>
    <property type="project" value="TreeGrafter"/>
</dbReference>
<feature type="domain" description="ABC transmembrane type-1" evidence="10">
    <location>
        <begin position="22"/>
        <end position="315"/>
    </location>
</feature>
<keyword evidence="6 8" id="KW-1133">Transmembrane helix</keyword>
<dbReference type="SUPFAM" id="SSF52540">
    <property type="entry name" value="P-loop containing nucleoside triphosphate hydrolases"/>
    <property type="match status" value="1"/>
</dbReference>
<dbReference type="Gene3D" id="1.20.1560.10">
    <property type="entry name" value="ABC transporter type 1, transmembrane domain"/>
    <property type="match status" value="1"/>
</dbReference>
<dbReference type="InterPro" id="IPR027417">
    <property type="entry name" value="P-loop_NTPase"/>
</dbReference>
<feature type="transmembrane region" description="Helical" evidence="8">
    <location>
        <begin position="167"/>
        <end position="186"/>
    </location>
</feature>
<dbReference type="Gene3D" id="3.40.50.300">
    <property type="entry name" value="P-loop containing nucleotide triphosphate hydrolases"/>
    <property type="match status" value="1"/>
</dbReference>
<dbReference type="PANTHER" id="PTHR24221:SF397">
    <property type="entry name" value="ABC TRANSPORTER, ATP-BINDING TRANSMEMBRANE PROTEIN"/>
    <property type="match status" value="1"/>
</dbReference>
<evidence type="ECO:0000256" key="7">
    <source>
        <dbReference type="ARBA" id="ARBA00023136"/>
    </source>
</evidence>
<evidence type="ECO:0000256" key="5">
    <source>
        <dbReference type="ARBA" id="ARBA00022840"/>
    </source>
</evidence>
<dbReference type="FunFam" id="3.40.50.300:FF:000287">
    <property type="entry name" value="Multidrug ABC transporter ATP-binding protein"/>
    <property type="match status" value="1"/>
</dbReference>
<dbReference type="InterPro" id="IPR011527">
    <property type="entry name" value="ABC1_TM_dom"/>
</dbReference>
<sequence length="613" mass="67072">MTQKKGIARLLEMTGEKRGLLIVSGLLSSLSAVFMLVPYASVYFILKELLEHASNPSSADGDFMIRWGVIALIGLLASLVTMYAGGMASHIAAFRILYGLRVRLTTHIGRLPLGWLNGKSTGSVKKTLEQNVEKVETFVAHQLPDLVQVIVTTIVTIAVMFYLNVWLAVACVLPILVGLSVQMLLLKGSNTQYNVKGYYDALDRMSGSAVQYIRGMPAIKVFGQTVHSFRKFYADMIHYRDFCVKYTDQFQNGYLIFKVILGSFAAFILPVGVFLLSRDSGSVAFASVLLFFLIMAPGVSAPMFKIMSLTSTLRDIGEGVNRMDSIFAEKPIPEPVNAKKPATFNIRFDNVSFSYDSAQKETSSEALSNVTFTAYQGQVTALVGPSGAGKSTVANLVPRFWDVKEGAVSIGGVDIREMATPDLMDTVAFVFQETFLFYDTVFNNIAVGRPDVRPEEVYAAAKAAQCHDFISRLDQGYETLIGEGGVHLSGGEEQRVAVARAILKNAPILVLDEATAFADPENEYEMQLALKQLTKGKTVIVIAHRLSSIKDADQIIVLNEGSLFEQGKHGDLVAANGLYAKMWRAYTGADRWEMGEEGELELGNKHATAYNGG</sequence>
<dbReference type="InterPro" id="IPR036640">
    <property type="entry name" value="ABC1_TM_sf"/>
</dbReference>
<dbReference type="GO" id="GO:0016887">
    <property type="term" value="F:ATP hydrolysis activity"/>
    <property type="evidence" value="ECO:0007669"/>
    <property type="project" value="InterPro"/>
</dbReference>
<gene>
    <name evidence="11" type="ORF">KCTCHS21_37050</name>
</gene>
<dbReference type="KEGG" id="cohn:KCTCHS21_37050"/>